<feature type="binding site" evidence="7">
    <location>
        <begin position="90"/>
        <end position="95"/>
    </location>
    <ligand>
        <name>NAD(+)</name>
        <dbReference type="ChEBI" id="CHEBI:57540"/>
    </ligand>
</feature>
<gene>
    <name evidence="7" type="primary">rex</name>
    <name evidence="9" type="ORF">FC50_GL000088</name>
</gene>
<dbReference type="Pfam" id="PF06971">
    <property type="entry name" value="Put_DNA-bind_N"/>
    <property type="match status" value="1"/>
</dbReference>
<dbReference type="GO" id="GO:0003700">
    <property type="term" value="F:DNA-binding transcription factor activity"/>
    <property type="evidence" value="ECO:0007669"/>
    <property type="project" value="UniProtKB-UniRule"/>
</dbReference>
<name>A0A0R1U0H4_9LACO</name>
<evidence type="ECO:0000256" key="2">
    <source>
        <dbReference type="ARBA" id="ARBA00022491"/>
    </source>
</evidence>
<keyword evidence="4 7" id="KW-0520">NAD</keyword>
<dbReference type="InterPro" id="IPR022876">
    <property type="entry name" value="Tscrpt_rep_Rex"/>
</dbReference>
<dbReference type="InterPro" id="IPR009718">
    <property type="entry name" value="Rex_DNA-bd_C_dom"/>
</dbReference>
<dbReference type="Proteomes" id="UP000051922">
    <property type="component" value="Unassembled WGS sequence"/>
</dbReference>
<evidence type="ECO:0000256" key="3">
    <source>
        <dbReference type="ARBA" id="ARBA00023015"/>
    </source>
</evidence>
<feature type="DNA-binding region" description="H-T-H motif" evidence="7">
    <location>
        <begin position="16"/>
        <end position="55"/>
    </location>
</feature>
<dbReference type="STRING" id="1423783.FC50_GL000088"/>
<dbReference type="OrthoDB" id="9784760at2"/>
<keyword evidence="1 7" id="KW-0963">Cytoplasm</keyword>
<comment type="caution">
    <text evidence="9">The sequence shown here is derived from an EMBL/GenBank/DDBJ whole genome shotgun (WGS) entry which is preliminary data.</text>
</comment>
<dbReference type="AlphaFoldDB" id="A0A0R1U0H4"/>
<comment type="subcellular location">
    <subcellularLocation>
        <location evidence="7">Cytoplasm</location>
    </subcellularLocation>
</comment>
<protein>
    <recommendedName>
        <fullName evidence="7">Redox-sensing transcriptional repressor Rex</fullName>
    </recommendedName>
</protein>
<dbReference type="InterPro" id="IPR003781">
    <property type="entry name" value="CoA-bd"/>
</dbReference>
<evidence type="ECO:0000256" key="6">
    <source>
        <dbReference type="ARBA" id="ARBA00023163"/>
    </source>
</evidence>
<evidence type="ECO:0000259" key="8">
    <source>
        <dbReference type="SMART" id="SM00881"/>
    </source>
</evidence>
<evidence type="ECO:0000313" key="10">
    <source>
        <dbReference type="Proteomes" id="UP000051922"/>
    </source>
</evidence>
<dbReference type="HAMAP" id="MF_01131">
    <property type="entry name" value="Rex"/>
    <property type="match status" value="1"/>
</dbReference>
<dbReference type="NCBIfam" id="NF003991">
    <property type="entry name" value="PRK05472.1-5"/>
    <property type="match status" value="1"/>
</dbReference>
<dbReference type="Gene3D" id="1.10.10.10">
    <property type="entry name" value="Winged helix-like DNA-binding domain superfamily/Winged helix DNA-binding domain"/>
    <property type="match status" value="1"/>
</dbReference>
<keyword evidence="10" id="KW-1185">Reference proteome</keyword>
<dbReference type="InterPro" id="IPR036388">
    <property type="entry name" value="WH-like_DNA-bd_sf"/>
</dbReference>
<sequence>MAVGKIPHATAKRLPIYYRYLNILADEGVEHISSRDFAVRINIDATTIRRDFAYFGQLGTRGFGYNVHSLLRFFRKALYQDHLTHVALIGVGNLGRALLNYNFQQTNNIRISAAFDTDPKITGTIQTGVPVYSMADLEQQIKDQQIKIAILATPVTAAQDITDALVEAGVEGIMNFSTTRVNVPASVDVKYIDLANELQSLIFFVANRDERFE</sequence>
<evidence type="ECO:0000256" key="5">
    <source>
        <dbReference type="ARBA" id="ARBA00023125"/>
    </source>
</evidence>
<keyword evidence="3 7" id="KW-0805">Transcription regulation</keyword>
<dbReference type="InterPro" id="IPR036291">
    <property type="entry name" value="NAD(P)-bd_dom_sf"/>
</dbReference>
<keyword evidence="2 7" id="KW-0678">Repressor</keyword>
<dbReference type="Gene3D" id="3.40.50.720">
    <property type="entry name" value="NAD(P)-binding Rossmann-like Domain"/>
    <property type="match status" value="1"/>
</dbReference>
<comment type="similarity">
    <text evidence="7">Belongs to the transcriptional regulatory Rex family.</text>
</comment>
<dbReference type="NCBIfam" id="NF003995">
    <property type="entry name" value="PRK05472.2-4"/>
    <property type="match status" value="1"/>
</dbReference>
<keyword evidence="6 7" id="KW-0804">Transcription</keyword>
<organism evidence="9 10">
    <name type="scientific">Lacticaseibacillus pantheris DSM 15945 = JCM 12539 = NBRC 106106</name>
    <dbReference type="NCBI Taxonomy" id="1423783"/>
    <lineage>
        <taxon>Bacteria</taxon>
        <taxon>Bacillati</taxon>
        <taxon>Bacillota</taxon>
        <taxon>Bacilli</taxon>
        <taxon>Lactobacillales</taxon>
        <taxon>Lactobacillaceae</taxon>
        <taxon>Lacticaseibacillus</taxon>
    </lineage>
</organism>
<accession>A0A0R1U0H4</accession>
<dbReference type="GO" id="GO:0005737">
    <property type="term" value="C:cytoplasm"/>
    <property type="evidence" value="ECO:0007669"/>
    <property type="project" value="UniProtKB-SubCell"/>
</dbReference>
<dbReference type="EMBL" id="AZFJ01000036">
    <property type="protein sequence ID" value="KRL86897.1"/>
    <property type="molecule type" value="Genomic_DNA"/>
</dbReference>
<evidence type="ECO:0000313" key="9">
    <source>
        <dbReference type="EMBL" id="KRL86897.1"/>
    </source>
</evidence>
<dbReference type="GO" id="GO:0003677">
    <property type="term" value="F:DNA binding"/>
    <property type="evidence" value="ECO:0007669"/>
    <property type="project" value="UniProtKB-UniRule"/>
</dbReference>
<proteinExistence type="inferred from homology"/>
<reference evidence="9 10" key="1">
    <citation type="journal article" date="2015" name="Genome Announc.">
        <title>Expanding the biotechnology potential of lactobacilli through comparative genomics of 213 strains and associated genera.</title>
        <authorList>
            <person name="Sun Z."/>
            <person name="Harris H.M."/>
            <person name="McCann A."/>
            <person name="Guo C."/>
            <person name="Argimon S."/>
            <person name="Zhang W."/>
            <person name="Yang X."/>
            <person name="Jeffery I.B."/>
            <person name="Cooney J.C."/>
            <person name="Kagawa T.F."/>
            <person name="Liu W."/>
            <person name="Song Y."/>
            <person name="Salvetti E."/>
            <person name="Wrobel A."/>
            <person name="Rasinkangas P."/>
            <person name="Parkhill J."/>
            <person name="Rea M.C."/>
            <person name="O'Sullivan O."/>
            <person name="Ritari J."/>
            <person name="Douillard F.P."/>
            <person name="Paul Ross R."/>
            <person name="Yang R."/>
            <person name="Briner A.E."/>
            <person name="Felis G.E."/>
            <person name="de Vos W.M."/>
            <person name="Barrangou R."/>
            <person name="Klaenhammer T.R."/>
            <person name="Caufield P.W."/>
            <person name="Cui Y."/>
            <person name="Zhang H."/>
            <person name="O'Toole P.W."/>
        </authorList>
    </citation>
    <scope>NUCLEOTIDE SEQUENCE [LARGE SCALE GENOMIC DNA]</scope>
    <source>
        <strain evidence="9 10">DSM 15945</strain>
    </source>
</reference>
<dbReference type="SMART" id="SM00881">
    <property type="entry name" value="CoA_binding"/>
    <property type="match status" value="1"/>
</dbReference>
<dbReference type="RefSeq" id="WP_054651333.1">
    <property type="nucleotide sequence ID" value="NZ_AZFJ01000036.1"/>
</dbReference>
<evidence type="ECO:0000256" key="7">
    <source>
        <dbReference type="HAMAP-Rule" id="MF_01131"/>
    </source>
</evidence>
<dbReference type="Pfam" id="PF02629">
    <property type="entry name" value="CoA_binding"/>
    <property type="match status" value="1"/>
</dbReference>
<keyword evidence="5 7" id="KW-0238">DNA-binding</keyword>
<dbReference type="NCBIfam" id="NF003994">
    <property type="entry name" value="PRK05472.2-3"/>
    <property type="match status" value="1"/>
</dbReference>
<evidence type="ECO:0000256" key="1">
    <source>
        <dbReference type="ARBA" id="ARBA00022490"/>
    </source>
</evidence>
<dbReference type="NCBIfam" id="NF003996">
    <property type="entry name" value="PRK05472.2-5"/>
    <property type="match status" value="1"/>
</dbReference>
<comment type="subunit">
    <text evidence="7">Homodimer.</text>
</comment>
<dbReference type="SUPFAM" id="SSF51735">
    <property type="entry name" value="NAD(P)-binding Rossmann-fold domains"/>
    <property type="match status" value="1"/>
</dbReference>
<dbReference type="SUPFAM" id="SSF46785">
    <property type="entry name" value="Winged helix' DNA-binding domain"/>
    <property type="match status" value="1"/>
</dbReference>
<dbReference type="GO" id="GO:0051775">
    <property type="term" value="P:response to redox state"/>
    <property type="evidence" value="ECO:0007669"/>
    <property type="project" value="InterPro"/>
</dbReference>
<dbReference type="InterPro" id="IPR036390">
    <property type="entry name" value="WH_DNA-bd_sf"/>
</dbReference>
<dbReference type="InterPro" id="IPR058203">
    <property type="entry name" value="Rex_bacilli-type"/>
</dbReference>
<dbReference type="NCBIfam" id="NF003989">
    <property type="entry name" value="PRK05472.1-3"/>
    <property type="match status" value="1"/>
</dbReference>
<evidence type="ECO:0000256" key="4">
    <source>
        <dbReference type="ARBA" id="ARBA00023027"/>
    </source>
</evidence>
<dbReference type="PANTHER" id="PTHR35786">
    <property type="entry name" value="REDOX-SENSING TRANSCRIPTIONAL REPRESSOR REX"/>
    <property type="match status" value="1"/>
</dbReference>
<feature type="domain" description="CoA-binding" evidence="8">
    <location>
        <begin position="79"/>
        <end position="180"/>
    </location>
</feature>
<dbReference type="PATRIC" id="fig|1423783.4.peg.97"/>
<comment type="function">
    <text evidence="7">Modulates transcription in response to changes in cellular NADH/NAD(+) redox state.</text>
</comment>
<dbReference type="GO" id="GO:0045892">
    <property type="term" value="P:negative regulation of DNA-templated transcription"/>
    <property type="evidence" value="ECO:0007669"/>
    <property type="project" value="InterPro"/>
</dbReference>
<dbReference type="PANTHER" id="PTHR35786:SF1">
    <property type="entry name" value="REDOX-SENSING TRANSCRIPTIONAL REPRESSOR REX 1"/>
    <property type="match status" value="1"/>
</dbReference>